<name>A0A1B9IQ68_9TREE</name>
<keyword evidence="3" id="KW-1185">Reference proteome</keyword>
<dbReference type="Proteomes" id="UP000092583">
    <property type="component" value="Unassembled WGS sequence"/>
</dbReference>
<gene>
    <name evidence="2" type="ORF">L486_05113</name>
</gene>
<dbReference type="EMBL" id="KI669463">
    <property type="protein sequence ID" value="OCF57651.1"/>
    <property type="molecule type" value="Genomic_DNA"/>
</dbReference>
<evidence type="ECO:0000256" key="1">
    <source>
        <dbReference type="SAM" id="MobiDB-lite"/>
    </source>
</evidence>
<reference evidence="2 3" key="1">
    <citation type="submission" date="2013-07" db="EMBL/GenBank/DDBJ databases">
        <title>The Genome Sequence of Kwoniella mangroviensis CBS10435.</title>
        <authorList>
            <consortium name="The Broad Institute Genome Sequencing Platform"/>
            <person name="Cuomo C."/>
            <person name="Litvintseva A."/>
            <person name="Chen Y."/>
            <person name="Heitman J."/>
            <person name="Sun S."/>
            <person name="Springer D."/>
            <person name="Dromer F."/>
            <person name="Young S.K."/>
            <person name="Zeng Q."/>
            <person name="Gargeya S."/>
            <person name="Fitzgerald M."/>
            <person name="Abouelleil A."/>
            <person name="Alvarado L."/>
            <person name="Berlin A.M."/>
            <person name="Chapman S.B."/>
            <person name="Dewar J."/>
            <person name="Goldberg J."/>
            <person name="Griggs A."/>
            <person name="Gujja S."/>
            <person name="Hansen M."/>
            <person name="Howarth C."/>
            <person name="Imamovic A."/>
            <person name="Larimer J."/>
            <person name="McCowan C."/>
            <person name="Murphy C."/>
            <person name="Pearson M."/>
            <person name="Priest M."/>
            <person name="Roberts A."/>
            <person name="Saif S."/>
            <person name="Shea T."/>
            <person name="Sykes S."/>
            <person name="Wortman J."/>
            <person name="Nusbaum C."/>
            <person name="Birren B."/>
        </authorList>
    </citation>
    <scope>NUCLEOTIDE SEQUENCE [LARGE SCALE GENOMIC DNA]</scope>
    <source>
        <strain evidence="2 3">CBS 10435</strain>
    </source>
</reference>
<feature type="region of interest" description="Disordered" evidence="1">
    <location>
        <begin position="150"/>
        <end position="375"/>
    </location>
</feature>
<feature type="compositionally biased region" description="Low complexity" evidence="1">
    <location>
        <begin position="322"/>
        <end position="363"/>
    </location>
</feature>
<proteinExistence type="predicted"/>
<reference evidence="3" key="2">
    <citation type="submission" date="2013-12" db="EMBL/GenBank/DDBJ databases">
        <title>Evolution of pathogenesis and genome organization in the Tremellales.</title>
        <authorList>
            <person name="Cuomo C."/>
            <person name="Litvintseva A."/>
            <person name="Heitman J."/>
            <person name="Chen Y."/>
            <person name="Sun S."/>
            <person name="Springer D."/>
            <person name="Dromer F."/>
            <person name="Young S."/>
            <person name="Zeng Q."/>
            <person name="Chapman S."/>
            <person name="Gujja S."/>
            <person name="Saif S."/>
            <person name="Birren B."/>
        </authorList>
    </citation>
    <scope>NUCLEOTIDE SEQUENCE [LARGE SCALE GENOMIC DNA]</scope>
    <source>
        <strain evidence="3">CBS 10435</strain>
    </source>
</reference>
<dbReference type="AlphaFoldDB" id="A0A1B9IQ68"/>
<evidence type="ECO:0000313" key="2">
    <source>
        <dbReference type="EMBL" id="OCF57651.1"/>
    </source>
</evidence>
<protein>
    <submittedName>
        <fullName evidence="2">Uncharacterized protein</fullName>
    </submittedName>
</protein>
<sequence length="375" mass="41010">MYQEMLDEDEYKAARDTSAYLRMKRSFSRKVQKFALRTRPRYLGYSDEQSKADLSGRYRDWAEFEIWFAAQPVPAPFIDKFSNWSGRVRKKNIAPWNQLHLMSGSALQVLSNSALPDFVLQQTNLPPVSESPWDAIDLPPIPETGFFPREGPIFDSPTEITPPPEASGSRIPHGTSKTPERKHYRFPAGRNIDSRYPVSPNESEESDLLQTPHQPSSSSSSPREIISALQRGQEVHGGQEEEEEAVTTGYASSGKTYSPPQKPEGYVPVPTPRRRVPLNPIQELSGSGGEASSTGGALQLGDMLEGTRQQEKQGGGEEAPTSQAGQDVSVASSSSIQQSGGATQPPARSQPPSRSDSPSNDQSGPSSKPGNQNMP</sequence>
<feature type="compositionally biased region" description="Polar residues" evidence="1">
    <location>
        <begin position="364"/>
        <end position="375"/>
    </location>
</feature>
<evidence type="ECO:0000313" key="3">
    <source>
        <dbReference type="Proteomes" id="UP000092583"/>
    </source>
</evidence>
<feature type="compositionally biased region" description="Polar residues" evidence="1">
    <location>
        <begin position="249"/>
        <end position="259"/>
    </location>
</feature>
<accession>A0A1B9IQ68</accession>
<organism evidence="2 3">
    <name type="scientific">Kwoniella mangroviensis CBS 10435</name>
    <dbReference type="NCBI Taxonomy" id="1331196"/>
    <lineage>
        <taxon>Eukaryota</taxon>
        <taxon>Fungi</taxon>
        <taxon>Dikarya</taxon>
        <taxon>Basidiomycota</taxon>
        <taxon>Agaricomycotina</taxon>
        <taxon>Tremellomycetes</taxon>
        <taxon>Tremellales</taxon>
        <taxon>Cryptococcaceae</taxon>
        <taxon>Kwoniella</taxon>
    </lineage>
</organism>